<dbReference type="Proteomes" id="UP000574717">
    <property type="component" value="Unassembled WGS sequence"/>
</dbReference>
<keyword evidence="5 9" id="KW-0028">Amino-acid biosynthesis</keyword>
<evidence type="ECO:0000256" key="4">
    <source>
        <dbReference type="ARBA" id="ARBA00022576"/>
    </source>
</evidence>
<accession>A0A6V8Q2B0</accession>
<dbReference type="UniPathway" id="UPA00031">
    <property type="reaction ID" value="UER00012"/>
</dbReference>
<gene>
    <name evidence="9" type="primary">hisC</name>
    <name evidence="11" type="ORF">HKBW3S03_00427</name>
    <name evidence="12" type="ORF">HKBW3S34_00856</name>
    <name evidence="13" type="ORF">HKBW3S47_00599</name>
</gene>
<dbReference type="GO" id="GO:0000105">
    <property type="term" value="P:L-histidine biosynthetic process"/>
    <property type="evidence" value="ECO:0007669"/>
    <property type="project" value="UniProtKB-UniRule"/>
</dbReference>
<keyword evidence="8 9" id="KW-0368">Histidine biosynthesis</keyword>
<dbReference type="GO" id="GO:0030170">
    <property type="term" value="F:pyridoxal phosphate binding"/>
    <property type="evidence" value="ECO:0007669"/>
    <property type="project" value="InterPro"/>
</dbReference>
<keyword evidence="16" id="KW-1185">Reference proteome</keyword>
<comment type="catalytic activity">
    <reaction evidence="9">
        <text>L-histidinol phosphate + 2-oxoglutarate = 3-(imidazol-4-yl)-2-oxopropyl phosphate + L-glutamate</text>
        <dbReference type="Rhea" id="RHEA:23744"/>
        <dbReference type="ChEBI" id="CHEBI:16810"/>
        <dbReference type="ChEBI" id="CHEBI:29985"/>
        <dbReference type="ChEBI" id="CHEBI:57766"/>
        <dbReference type="ChEBI" id="CHEBI:57980"/>
        <dbReference type="EC" id="2.6.1.9"/>
    </reaction>
</comment>
<dbReference type="NCBIfam" id="TIGR01141">
    <property type="entry name" value="hisC"/>
    <property type="match status" value="1"/>
</dbReference>
<feature type="domain" description="Aminotransferase class I/classII large" evidence="10">
    <location>
        <begin position="24"/>
        <end position="347"/>
    </location>
</feature>
<dbReference type="Gene3D" id="3.40.640.10">
    <property type="entry name" value="Type I PLP-dependent aspartate aminotransferase-like (Major domain)"/>
    <property type="match status" value="1"/>
</dbReference>
<dbReference type="HAMAP" id="MF_01023">
    <property type="entry name" value="HisC_aminotrans_2"/>
    <property type="match status" value="1"/>
</dbReference>
<protein>
    <recommendedName>
        <fullName evidence="9">Histidinol-phosphate aminotransferase</fullName>
        <ecNumber evidence="9">2.6.1.9</ecNumber>
    </recommendedName>
    <alternativeName>
        <fullName evidence="9">Imidazole acetol-phosphate transaminase</fullName>
    </alternativeName>
</protein>
<evidence type="ECO:0000313" key="14">
    <source>
        <dbReference type="Proteomes" id="UP000569018"/>
    </source>
</evidence>
<keyword evidence="7 9" id="KW-0663">Pyridoxal phosphate</keyword>
<reference evidence="14 15" key="1">
    <citation type="journal article" date="2020" name="Front. Microbiol.">
        <title>Single-cell genomics of novel Actinobacteria with the Wood-Ljungdahl pathway discovered in a serpentinizing system.</title>
        <authorList>
            <person name="Merino N."/>
            <person name="Kawai M."/>
            <person name="Boyd E.S."/>
            <person name="Colman D.R."/>
            <person name="McGlynn S.E."/>
            <person name="Nealson K.H."/>
            <person name="Kurokawa K."/>
            <person name="Hongoh Y."/>
        </authorList>
    </citation>
    <scope>NUCLEOTIDE SEQUENCE [LARGE SCALE GENOMIC DNA]</scope>
    <source>
        <strain evidence="11 15">S03</strain>
        <strain evidence="12 16">S34</strain>
        <strain evidence="13 14">S47</strain>
    </source>
</reference>
<evidence type="ECO:0000256" key="3">
    <source>
        <dbReference type="ARBA" id="ARBA00011738"/>
    </source>
</evidence>
<evidence type="ECO:0000256" key="8">
    <source>
        <dbReference type="ARBA" id="ARBA00023102"/>
    </source>
</evidence>
<dbReference type="Proteomes" id="UP000588083">
    <property type="component" value="Unassembled WGS sequence"/>
</dbReference>
<dbReference type="Pfam" id="PF00155">
    <property type="entry name" value="Aminotran_1_2"/>
    <property type="match status" value="1"/>
</dbReference>
<dbReference type="CDD" id="cd00609">
    <property type="entry name" value="AAT_like"/>
    <property type="match status" value="1"/>
</dbReference>
<dbReference type="GO" id="GO:0004400">
    <property type="term" value="F:histidinol-phosphate transaminase activity"/>
    <property type="evidence" value="ECO:0007669"/>
    <property type="project" value="UniProtKB-UniRule"/>
</dbReference>
<dbReference type="EMBL" id="BLSD01000020">
    <property type="protein sequence ID" value="GFP38899.1"/>
    <property type="molecule type" value="Genomic_DNA"/>
</dbReference>
<organism evidence="13 14">
    <name type="scientific">Candidatus Hakubella thermalkaliphila</name>
    <dbReference type="NCBI Taxonomy" id="2754717"/>
    <lineage>
        <taxon>Bacteria</taxon>
        <taxon>Bacillati</taxon>
        <taxon>Actinomycetota</taxon>
        <taxon>Actinomycetota incertae sedis</taxon>
        <taxon>Candidatus Hakubellales</taxon>
        <taxon>Candidatus Hakubellaceae</taxon>
        <taxon>Candidatus Hakubella</taxon>
    </lineage>
</organism>
<evidence type="ECO:0000313" key="12">
    <source>
        <dbReference type="EMBL" id="GFP29936.1"/>
    </source>
</evidence>
<comment type="cofactor">
    <cofactor evidence="1 9">
        <name>pyridoxal 5'-phosphate</name>
        <dbReference type="ChEBI" id="CHEBI:597326"/>
    </cofactor>
</comment>
<dbReference type="InterPro" id="IPR015422">
    <property type="entry name" value="PyrdxlP-dep_Trfase_small"/>
</dbReference>
<evidence type="ECO:0000313" key="15">
    <source>
        <dbReference type="Proteomes" id="UP000574717"/>
    </source>
</evidence>
<dbReference type="Proteomes" id="UP000569018">
    <property type="component" value="Unassembled WGS sequence"/>
</dbReference>
<evidence type="ECO:0000313" key="16">
    <source>
        <dbReference type="Proteomes" id="UP000588083"/>
    </source>
</evidence>
<evidence type="ECO:0000256" key="9">
    <source>
        <dbReference type="HAMAP-Rule" id="MF_01023"/>
    </source>
</evidence>
<dbReference type="EC" id="2.6.1.9" evidence="9"/>
<evidence type="ECO:0000313" key="13">
    <source>
        <dbReference type="EMBL" id="GFP38899.1"/>
    </source>
</evidence>
<dbReference type="SUPFAM" id="SSF53383">
    <property type="entry name" value="PLP-dependent transferases"/>
    <property type="match status" value="1"/>
</dbReference>
<dbReference type="InterPro" id="IPR015421">
    <property type="entry name" value="PyrdxlP-dep_Trfase_major"/>
</dbReference>
<evidence type="ECO:0000256" key="2">
    <source>
        <dbReference type="ARBA" id="ARBA00007970"/>
    </source>
</evidence>
<evidence type="ECO:0000256" key="5">
    <source>
        <dbReference type="ARBA" id="ARBA00022605"/>
    </source>
</evidence>
<keyword evidence="4 9" id="KW-0032">Aminotransferase</keyword>
<dbReference type="InterPro" id="IPR015424">
    <property type="entry name" value="PyrdxlP-dep_Trfase"/>
</dbReference>
<evidence type="ECO:0000256" key="6">
    <source>
        <dbReference type="ARBA" id="ARBA00022679"/>
    </source>
</evidence>
<evidence type="ECO:0000256" key="1">
    <source>
        <dbReference type="ARBA" id="ARBA00001933"/>
    </source>
</evidence>
<sequence>MSISARENIQNLRAYETPQIKARIKLNSNESPWPLPDKIIEDIERAVAVVEFNRYPDASSRILREEVSRWLRVGLDNVLVGSGSNEMIQCVFLAFGGKGRTLMTFVPTYSMASKIAAITDTEEISVPLKEDFSPDIRKIVKQLEQVTPHIIYMCNPNNPTGTLFRRSFIMKLLEMTETLVVVDEAYGEFCPTSVIDLTNRHANLAVVKTFSKALRLAGARVGVLVASEPIVKEVQKVKLPYNLNILSQTIATIVLRNRTLLWPAIKEIVEERERVRRELEKIEGVVAVPSQTNFILFKTPFEGNTIYEELLRRDVLIRNFSNYPYLKGYLRVTIGTKEENQEFLAALKDVLDNRMWASRL</sequence>
<proteinExistence type="inferred from homology"/>
<dbReference type="EMBL" id="BLRZ01000032">
    <property type="protein sequence ID" value="GFP29936.1"/>
    <property type="molecule type" value="Genomic_DNA"/>
</dbReference>
<dbReference type="PANTHER" id="PTHR42885">
    <property type="entry name" value="HISTIDINOL-PHOSPHATE AMINOTRANSFERASE-RELATED"/>
    <property type="match status" value="1"/>
</dbReference>
<dbReference type="InterPro" id="IPR004839">
    <property type="entry name" value="Aminotransferase_I/II_large"/>
</dbReference>
<dbReference type="EMBL" id="BLRU01000022">
    <property type="protein sequence ID" value="GFP18922.1"/>
    <property type="molecule type" value="Genomic_DNA"/>
</dbReference>
<comment type="subunit">
    <text evidence="3 9">Homodimer.</text>
</comment>
<dbReference type="InterPro" id="IPR005861">
    <property type="entry name" value="HisP_aminotrans"/>
</dbReference>
<comment type="pathway">
    <text evidence="9">Amino-acid biosynthesis; L-histidine biosynthesis; L-histidine from 5-phospho-alpha-D-ribose 1-diphosphate: step 7/9.</text>
</comment>
<name>A0A6V8Q2B0_9ACTN</name>
<dbReference type="Gene3D" id="3.90.1150.10">
    <property type="entry name" value="Aspartate Aminotransferase, domain 1"/>
    <property type="match status" value="1"/>
</dbReference>
<dbReference type="PANTHER" id="PTHR42885:SF2">
    <property type="entry name" value="HISTIDINOL-PHOSPHATE AMINOTRANSFERASE"/>
    <property type="match status" value="1"/>
</dbReference>
<dbReference type="RefSeq" id="WP_176235459.1">
    <property type="nucleotide sequence ID" value="NZ_BLRU01000022.1"/>
</dbReference>
<evidence type="ECO:0000259" key="10">
    <source>
        <dbReference type="Pfam" id="PF00155"/>
    </source>
</evidence>
<evidence type="ECO:0000256" key="7">
    <source>
        <dbReference type="ARBA" id="ARBA00022898"/>
    </source>
</evidence>
<feature type="modified residue" description="N6-(pyridoxal phosphate)lysine" evidence="9">
    <location>
        <position position="212"/>
    </location>
</feature>
<dbReference type="AlphaFoldDB" id="A0A6V8Q2B0"/>
<keyword evidence="6 9" id="KW-0808">Transferase</keyword>
<evidence type="ECO:0000313" key="11">
    <source>
        <dbReference type="EMBL" id="GFP18922.1"/>
    </source>
</evidence>
<comment type="similarity">
    <text evidence="2 9">Belongs to the class-II pyridoxal-phosphate-dependent aminotransferase family. Histidinol-phosphate aminotransferase subfamily.</text>
</comment>
<comment type="caution">
    <text evidence="13">The sequence shown here is derived from an EMBL/GenBank/DDBJ whole genome shotgun (WGS) entry which is preliminary data.</text>
</comment>